<gene>
    <name evidence="4" type="primary">CHMP2b-A</name>
</gene>
<dbReference type="PANTHER" id="PTHR10476">
    <property type="entry name" value="CHARGED MULTIVESICULAR BODY PROTEIN"/>
    <property type="match status" value="1"/>
</dbReference>
<dbReference type="Gene3D" id="6.10.140.1230">
    <property type="match status" value="1"/>
</dbReference>
<evidence type="ECO:0000256" key="3">
    <source>
        <dbReference type="SAM" id="MobiDB-lite"/>
    </source>
</evidence>
<comment type="similarity">
    <text evidence="1">Belongs to the SNF7 family.</text>
</comment>
<dbReference type="EMBL" id="FN313749">
    <property type="protein sequence ID" value="CAX69483.1"/>
    <property type="molecule type" value="mRNA"/>
</dbReference>
<organism evidence="4">
    <name type="scientific">Schistosoma japonicum</name>
    <name type="common">Blood fluke</name>
    <dbReference type="NCBI Taxonomy" id="6182"/>
    <lineage>
        <taxon>Eukaryota</taxon>
        <taxon>Metazoa</taxon>
        <taxon>Spiralia</taxon>
        <taxon>Lophotrochozoa</taxon>
        <taxon>Platyhelminthes</taxon>
        <taxon>Trematoda</taxon>
        <taxon>Digenea</taxon>
        <taxon>Strigeidida</taxon>
        <taxon>Schistosomatoidea</taxon>
        <taxon>Schistosomatidae</taxon>
        <taxon>Schistosoma</taxon>
    </lineage>
</organism>
<sequence>MASLALQKLKKAHQQGKNDNQSIHKSILRNINALDSDEKQLEDEIRKAASEGDKATCISLAQQLARIRSIKSRNYRFTSHLNIVQKKQTASLHAAEYGMSLDLAAKNMKNFNKAMNKTKVVEQLQQFDKEQIQMDMSEESLDGCLPSLYESDDATIDERVQSILNDPRGHISNEWPSVPSTPLGDPSFNSEYPRNNVC</sequence>
<dbReference type="GO" id="GO:0007034">
    <property type="term" value="P:vacuolar transport"/>
    <property type="evidence" value="ECO:0007669"/>
    <property type="project" value="InterPro"/>
</dbReference>
<reference evidence="4" key="2">
    <citation type="submission" date="2009-03" db="EMBL/GenBank/DDBJ databases">
        <authorList>
            <person name="Gang L."/>
        </authorList>
    </citation>
    <scope>NUCLEOTIDE SEQUENCE</scope>
    <source>
        <strain evidence="4">Anhui</strain>
    </source>
</reference>
<evidence type="ECO:0000313" key="4">
    <source>
        <dbReference type="EMBL" id="CAX69483.1"/>
    </source>
</evidence>
<dbReference type="InterPro" id="IPR005024">
    <property type="entry name" value="Snf7_fam"/>
</dbReference>
<name>C1L455_SCHJA</name>
<dbReference type="AlphaFoldDB" id="C1L455"/>
<proteinExistence type="evidence at transcript level"/>
<accession>C1L455</accession>
<dbReference type="Pfam" id="PF03357">
    <property type="entry name" value="Snf7"/>
    <property type="match status" value="1"/>
</dbReference>
<reference evidence="4" key="1">
    <citation type="journal article" date="2009" name="Nature">
        <title>The Schistosoma japonicum genome reveals features of host-parasite interplay.</title>
        <authorList>
            <person name="Liu F."/>
            <person name="Zhou Y."/>
            <person name="Wang Z.Q."/>
            <person name="Lu G."/>
            <person name="Zheng H."/>
            <person name="Brindley P.J."/>
            <person name="McManus D.P."/>
            <person name="Blair D."/>
            <person name="Zhang Q.H."/>
            <person name="Zhong Y."/>
            <person name="Wang S."/>
            <person name="Han Z.G."/>
            <person name="Chen Z."/>
        </authorList>
    </citation>
    <scope>NUCLEOTIDE SEQUENCE</scope>
    <source>
        <strain evidence="4">Anhui</strain>
    </source>
</reference>
<feature type="region of interest" description="Disordered" evidence="3">
    <location>
        <begin position="167"/>
        <end position="198"/>
    </location>
</feature>
<evidence type="ECO:0000256" key="1">
    <source>
        <dbReference type="ARBA" id="ARBA00006190"/>
    </source>
</evidence>
<protein>
    <submittedName>
        <fullName evidence="4">Charged multivesicular body protein 2b-A (Chromatin-modifying protein 2b-A)</fullName>
    </submittedName>
</protein>
<keyword evidence="2" id="KW-0175">Coiled coil</keyword>
<feature type="coiled-coil region" evidence="2">
    <location>
        <begin position="24"/>
        <end position="51"/>
    </location>
</feature>
<feature type="compositionally biased region" description="Polar residues" evidence="3">
    <location>
        <begin position="187"/>
        <end position="198"/>
    </location>
</feature>
<evidence type="ECO:0000256" key="2">
    <source>
        <dbReference type="SAM" id="Coils"/>
    </source>
</evidence>